<dbReference type="InterPro" id="IPR009241">
    <property type="entry name" value="HigB-like"/>
</dbReference>
<accession>A0A855SI59</accession>
<name>A0A855SI59_PHOAN</name>
<proteinExistence type="predicted"/>
<dbReference type="EMBL" id="PYOY01000001">
    <property type="protein sequence ID" value="PSX09865.1"/>
    <property type="molecule type" value="Genomic_DNA"/>
</dbReference>
<protein>
    <recommendedName>
        <fullName evidence="3">Type II toxin-antitoxin system RelE/ParE family toxin</fullName>
    </recommendedName>
</protein>
<sequence>MNIYLIEQTVLTMPLYDFLEHISEKLRLTIFNKFNAYKIHGDVYHCKHLKILNAKIWKYKGAIFKLRVDSGSESARILFIKYNNDLVILHAFLKSTRKTPKKDAHQAITVFQQIEELKKMRWLI</sequence>
<dbReference type="Proteomes" id="UP000241440">
    <property type="component" value="Unassembled WGS sequence"/>
</dbReference>
<dbReference type="GeneID" id="61227853"/>
<evidence type="ECO:0008006" key="3">
    <source>
        <dbReference type="Google" id="ProtNLM"/>
    </source>
</evidence>
<dbReference type="RefSeq" id="WP_045082879.1">
    <property type="nucleotide sequence ID" value="NZ_JZSN01000001.1"/>
</dbReference>
<gene>
    <name evidence="1" type="ORF">C0W41_03475</name>
</gene>
<dbReference type="Pfam" id="PF05973">
    <property type="entry name" value="Gp49"/>
    <property type="match status" value="1"/>
</dbReference>
<dbReference type="AlphaFoldDB" id="A0A855SI59"/>
<reference evidence="1 2" key="1">
    <citation type="submission" date="2018-01" db="EMBL/GenBank/DDBJ databases">
        <title>Whole genome sequencing of Histamine producing bacteria.</title>
        <authorList>
            <person name="Butler K."/>
        </authorList>
    </citation>
    <scope>NUCLEOTIDE SEQUENCE [LARGE SCALE GENOMIC DNA]</scope>
    <source>
        <strain evidence="1 2">A2-1</strain>
    </source>
</reference>
<evidence type="ECO:0000313" key="1">
    <source>
        <dbReference type="EMBL" id="PSX09865.1"/>
    </source>
</evidence>
<comment type="caution">
    <text evidence="1">The sequence shown here is derived from an EMBL/GenBank/DDBJ whole genome shotgun (WGS) entry which is preliminary data.</text>
</comment>
<organism evidence="1 2">
    <name type="scientific">Photobacterium angustum</name>
    <dbReference type="NCBI Taxonomy" id="661"/>
    <lineage>
        <taxon>Bacteria</taxon>
        <taxon>Pseudomonadati</taxon>
        <taxon>Pseudomonadota</taxon>
        <taxon>Gammaproteobacteria</taxon>
        <taxon>Vibrionales</taxon>
        <taxon>Vibrionaceae</taxon>
        <taxon>Photobacterium</taxon>
    </lineage>
</organism>
<evidence type="ECO:0000313" key="2">
    <source>
        <dbReference type="Proteomes" id="UP000241440"/>
    </source>
</evidence>